<feature type="transmembrane region" description="Helical" evidence="2">
    <location>
        <begin position="115"/>
        <end position="135"/>
    </location>
</feature>
<reference evidence="3 4" key="1">
    <citation type="submission" date="2019-02" db="EMBL/GenBank/DDBJ databases">
        <authorList>
            <person name="Khodamoradi S."/>
            <person name="Hahnke R.L."/>
            <person name="Kaempfer P."/>
            <person name="Schumann P."/>
            <person name="Rohde M."/>
            <person name="Steinert M."/>
            <person name="Luzhetskyy A."/>
            <person name="Wink J."/>
            <person name="Ruckert C."/>
        </authorList>
    </citation>
    <scope>NUCLEOTIDE SEQUENCE [LARGE SCALE GENOMIC DNA]</scope>
    <source>
        <strain evidence="3 4">M2</strain>
        <plasmid evidence="4">phim2</plasmid>
    </source>
</reference>
<evidence type="ECO:0000256" key="1">
    <source>
        <dbReference type="SAM" id="MobiDB-lite"/>
    </source>
</evidence>
<keyword evidence="2" id="KW-0472">Membrane</keyword>
<keyword evidence="3" id="KW-0614">Plasmid</keyword>
<dbReference type="EMBL" id="CP036456">
    <property type="protein sequence ID" value="QBI56747.1"/>
    <property type="molecule type" value="Genomic_DNA"/>
</dbReference>
<dbReference type="Proteomes" id="UP000292235">
    <property type="component" value="Plasmid phiM2"/>
</dbReference>
<dbReference type="KEGG" id="strr:EKD16_25030"/>
<name>A0A4P6QBE3_9ACTN</name>
<organism evidence="3 4">
    <name type="scientific">Streptomonospora litoralis</name>
    <dbReference type="NCBI Taxonomy" id="2498135"/>
    <lineage>
        <taxon>Bacteria</taxon>
        <taxon>Bacillati</taxon>
        <taxon>Actinomycetota</taxon>
        <taxon>Actinomycetes</taxon>
        <taxon>Streptosporangiales</taxon>
        <taxon>Nocardiopsidaceae</taxon>
        <taxon>Streptomonospora</taxon>
    </lineage>
</organism>
<evidence type="ECO:0000313" key="3">
    <source>
        <dbReference type="EMBL" id="QBI56747.1"/>
    </source>
</evidence>
<dbReference type="AlphaFoldDB" id="A0A4P6QBE3"/>
<feature type="transmembrane region" description="Helical" evidence="2">
    <location>
        <begin position="147"/>
        <end position="164"/>
    </location>
</feature>
<evidence type="ECO:0008006" key="5">
    <source>
        <dbReference type="Google" id="ProtNLM"/>
    </source>
</evidence>
<feature type="region of interest" description="Disordered" evidence="1">
    <location>
        <begin position="473"/>
        <end position="493"/>
    </location>
</feature>
<protein>
    <recommendedName>
        <fullName evidence="5">DUF2637 domain-containing protein</fullName>
    </recommendedName>
</protein>
<keyword evidence="2" id="KW-1133">Transmembrane helix</keyword>
<accession>A0A4P6QBE3</accession>
<dbReference type="InterPro" id="IPR021235">
    <property type="entry name" value="DUF2637"/>
</dbReference>
<gene>
    <name evidence="3" type="ORF">EKD16_25030</name>
</gene>
<feature type="transmembrane region" description="Helical" evidence="2">
    <location>
        <begin position="24"/>
        <end position="46"/>
    </location>
</feature>
<evidence type="ECO:0000256" key="2">
    <source>
        <dbReference type="SAM" id="Phobius"/>
    </source>
</evidence>
<feature type="region of interest" description="Disordered" evidence="1">
    <location>
        <begin position="352"/>
        <end position="383"/>
    </location>
</feature>
<dbReference type="RefSeq" id="WP_131102919.1">
    <property type="nucleotide sequence ID" value="NZ_CP036456.1"/>
</dbReference>
<sequence>MTAPPDIPDRLVRAVVDELAGMPWYAWLTTGLLLSALAVLAAWWVVRTVRRVGRALLAAIREAAHGDQAARRRIRQVLNGMSLTTALSVSLVVAQGFGALGIARVLHEHAEVPEPFNWLGFAVFQALAVILMAIINERAEQGVPARGVTLGFWALIAAEALFNTTHSDNLVGRAVFAVMTLVAAFGYHLRMGQKRRGREEELRRAEGRWANRRIALIRWLHPVERIAVAVELARDEELGADAATRTVRERSAERRRLRLRRRAARALWRRRRVQLGGRLARLRHPASERRAQAALDAAGIADDTAELAGVMRSVQVLALADRIAETDYTDPSGARGLVASLITEEALQRRLELPPPTPAAPPAAASDTATASTPTPEPWTETDPEWERLIDSEEGGGALIPLTGPDRSSAPVSVAQVRAARAADEPARTLPPHERYDTARRMWSDDHSVTGAELAWATGAGESTARRWRSAFATEHNRSGLPPGWRVEPGDRT</sequence>
<feature type="compositionally biased region" description="Low complexity" evidence="1">
    <location>
        <begin position="362"/>
        <end position="381"/>
    </location>
</feature>
<keyword evidence="2" id="KW-0812">Transmembrane</keyword>
<feature type="transmembrane region" description="Helical" evidence="2">
    <location>
        <begin position="170"/>
        <end position="189"/>
    </location>
</feature>
<evidence type="ECO:0000313" key="4">
    <source>
        <dbReference type="Proteomes" id="UP000292235"/>
    </source>
</evidence>
<dbReference type="OrthoDB" id="4333663at2"/>
<geneLocation type="plasmid" evidence="4">
    <name>phim2</name>
</geneLocation>
<keyword evidence="4" id="KW-1185">Reference proteome</keyword>
<dbReference type="Pfam" id="PF10935">
    <property type="entry name" value="DUF2637"/>
    <property type="match status" value="1"/>
</dbReference>
<proteinExistence type="predicted"/>
<feature type="transmembrane region" description="Helical" evidence="2">
    <location>
        <begin position="81"/>
        <end position="103"/>
    </location>
</feature>